<evidence type="ECO:0000256" key="8">
    <source>
        <dbReference type="SAM" id="SignalP"/>
    </source>
</evidence>
<dbReference type="CDD" id="cd18787">
    <property type="entry name" value="SF2_C_DEAD"/>
    <property type="match status" value="1"/>
</dbReference>
<feature type="region of interest" description="Disordered" evidence="7">
    <location>
        <begin position="201"/>
        <end position="299"/>
    </location>
</feature>
<dbReference type="InterPro" id="IPR005018">
    <property type="entry name" value="DOMON_domain"/>
</dbReference>
<dbReference type="PANTHER" id="PTHR47958">
    <property type="entry name" value="ATP-DEPENDENT RNA HELICASE DBP3"/>
    <property type="match status" value="1"/>
</dbReference>
<feature type="domain" description="Helicase ATP-binding" evidence="10">
    <location>
        <begin position="705"/>
        <end position="853"/>
    </location>
</feature>
<evidence type="ECO:0000259" key="9">
    <source>
        <dbReference type="PROSITE" id="PS50836"/>
    </source>
</evidence>
<organism evidence="12 13">
    <name type="scientific">Zingiber officinale</name>
    <name type="common">Ginger</name>
    <name type="synonym">Amomum zingiber</name>
    <dbReference type="NCBI Taxonomy" id="94328"/>
    <lineage>
        <taxon>Eukaryota</taxon>
        <taxon>Viridiplantae</taxon>
        <taxon>Streptophyta</taxon>
        <taxon>Embryophyta</taxon>
        <taxon>Tracheophyta</taxon>
        <taxon>Spermatophyta</taxon>
        <taxon>Magnoliopsida</taxon>
        <taxon>Liliopsida</taxon>
        <taxon>Zingiberales</taxon>
        <taxon>Zingiberaceae</taxon>
        <taxon>Zingiber</taxon>
    </lineage>
</organism>
<comment type="caution">
    <text evidence="12">The sequence shown here is derived from an EMBL/GenBank/DDBJ whole genome shotgun (WGS) entry which is preliminary data.</text>
</comment>
<evidence type="ECO:0000256" key="4">
    <source>
        <dbReference type="ARBA" id="ARBA00022806"/>
    </source>
</evidence>
<feature type="compositionally biased region" description="Basic and acidic residues" evidence="7">
    <location>
        <begin position="287"/>
        <end position="298"/>
    </location>
</feature>
<evidence type="ECO:0000256" key="3">
    <source>
        <dbReference type="ARBA" id="ARBA00022801"/>
    </source>
</evidence>
<keyword evidence="4" id="KW-0347">Helicase</keyword>
<proteinExistence type="predicted"/>
<feature type="region of interest" description="Disordered" evidence="7">
    <location>
        <begin position="389"/>
        <end position="498"/>
    </location>
</feature>
<feature type="domain" description="Helicase C-terminal" evidence="11">
    <location>
        <begin position="877"/>
        <end position="1067"/>
    </location>
</feature>
<feature type="compositionally biased region" description="Gly residues" evidence="7">
    <location>
        <begin position="231"/>
        <end position="240"/>
    </location>
</feature>
<keyword evidence="8" id="KW-0732">Signal</keyword>
<dbReference type="InterPro" id="IPR027417">
    <property type="entry name" value="P-loop_NTPase"/>
</dbReference>
<dbReference type="SMART" id="SM00490">
    <property type="entry name" value="HELICc"/>
    <property type="match status" value="1"/>
</dbReference>
<accession>A0A8J5HQF3</accession>
<dbReference type="Pfam" id="PF00271">
    <property type="entry name" value="Helicase_C"/>
    <property type="match status" value="2"/>
</dbReference>
<dbReference type="GO" id="GO:0003723">
    <property type="term" value="F:RNA binding"/>
    <property type="evidence" value="ECO:0007669"/>
    <property type="project" value="UniProtKB-KW"/>
</dbReference>
<feature type="region of interest" description="Disordered" evidence="7">
    <location>
        <begin position="1068"/>
        <end position="1092"/>
    </location>
</feature>
<feature type="compositionally biased region" description="Polar residues" evidence="7">
    <location>
        <begin position="269"/>
        <end position="280"/>
    </location>
</feature>
<protein>
    <recommendedName>
        <fullName evidence="1">RNA helicase</fullName>
        <ecNumber evidence="1">3.6.4.13</ecNumber>
    </recommendedName>
</protein>
<dbReference type="SMART" id="SM00487">
    <property type="entry name" value="DEXDc"/>
    <property type="match status" value="1"/>
</dbReference>
<dbReference type="EC" id="3.6.4.13" evidence="1"/>
<dbReference type="PROSITE" id="PS51194">
    <property type="entry name" value="HELICASE_CTER"/>
    <property type="match status" value="1"/>
</dbReference>
<sequence length="1108" mass="117511">MNKDCSSSMISTIFLLLLSFTCSVISQSDSCSTLLSVSNLIPFNTSSLTCVAAWNSEGFILRVPQKDKILVYAKAGPRLWSFVLSAPDSGTYVAIGFTPNGRMVGSSAVVGWVPGGGGAVVAKQYSLGGYSSSQCPPDQGDLPLVQRSSVLVSKHSRVYLAFQLGTVQPQQNLIYAVGPAGTLPSAGGYLSAHRNMASDTLAAPAAGGGGGGEGSGEGSENGGEEAPTGRSFGGGSGGSSAGVHVRSITRINLDRIGSNTKARREPCSYTRSDSNPSESLPCSPAARSEEARRRELEGTRMNPFDARYADLNSYRERRSNFARPMMPPGSVPLGGGMGSGPILPPSGSSFAVTGGGSIFPAPPITAHFQSGGGNGRPADIERFRDERFEFGGGGGGGRRGGTGRGGDRGGWAGSGARGFDSGRGGGVTGSGFDSGRGGGVTGSGFHSGRGGSVNGRGHGFGSGGKGRGLDGGRGSAGGRGSFGGGRGGSRDGFGSRNFTKSTNDFDRVSLPIQNFHNIIPFEKNLYLEGPSVQAMSEQEAIFYRRSRQITTEGHDIPKPIRFFHEANFPVAAVIAVVIINLRLLPSLDPLCWHGNRSVPVRAWMRRLGLFWTCHLGPTMLSDALLDLMPISDASLGLTTLSDKSIGLTLPDTSLSPTMLSNASPGPAMLLLREPSKQYSLRFVNILQAIEKCGFSEPTPIQAQGWPMALKGRDLIGIAETGSGKTLAYLLPALIHVNSQPRLAYGDGPIVLVLAPTRELAVQIQEESVKFGSHVNVRSTCIYGGAPKGPQIRDLKKGVEIVIATPGRLIDMLEACHTNLQRVTYLVLDEADRMLDMGFEPQIRKIISQIIIGSPDLKANQSINQIVEVILEHEKYPRLIKLLSELMDGSKILVFLETKKGCDRVTRQLRMDGWPALSIHGDKDQAERDWVLAEFKSGRSPIMTATDVAARGLVALPLSSRAFFNALKIPLSGTSSFQSMLVGHLVKYLSGHPLHFSQYVKDIKCVINYDFPVNLEDYVHRIGRTGRAGAKGMAFTFFTQASARFAKELVKILQDAGQIVSPALASLARSSSGVTGGSGRNFRSRGRGFGNRPLVSGSNSIPLSGRRAW</sequence>
<dbReference type="GO" id="GO:0016787">
    <property type="term" value="F:hydrolase activity"/>
    <property type="evidence" value="ECO:0007669"/>
    <property type="project" value="UniProtKB-KW"/>
</dbReference>
<dbReference type="PROSITE" id="PS00039">
    <property type="entry name" value="DEAD_ATP_HELICASE"/>
    <property type="match status" value="1"/>
</dbReference>
<evidence type="ECO:0000313" key="13">
    <source>
        <dbReference type="Proteomes" id="UP000734854"/>
    </source>
</evidence>
<evidence type="ECO:0000256" key="1">
    <source>
        <dbReference type="ARBA" id="ARBA00012552"/>
    </source>
</evidence>
<keyword evidence="13" id="KW-1185">Reference proteome</keyword>
<dbReference type="GO" id="GO:0005524">
    <property type="term" value="F:ATP binding"/>
    <property type="evidence" value="ECO:0007669"/>
    <property type="project" value="UniProtKB-KW"/>
</dbReference>
<keyword evidence="6" id="KW-0694">RNA-binding</keyword>
<feature type="compositionally biased region" description="Gly residues" evidence="7">
    <location>
        <begin position="390"/>
        <end position="491"/>
    </location>
</feature>
<dbReference type="AlphaFoldDB" id="A0A8J5HQF3"/>
<dbReference type="EMBL" id="JACMSC010000003">
    <property type="protein sequence ID" value="KAG6528743.1"/>
    <property type="molecule type" value="Genomic_DNA"/>
</dbReference>
<gene>
    <name evidence="12" type="ORF">ZIOFF_010928</name>
</gene>
<keyword evidence="2" id="KW-0547">Nucleotide-binding</keyword>
<feature type="chain" id="PRO_5035152291" description="RNA helicase" evidence="8">
    <location>
        <begin position="27"/>
        <end position="1108"/>
    </location>
</feature>
<dbReference type="PROSITE" id="PS50836">
    <property type="entry name" value="DOMON"/>
    <property type="match status" value="1"/>
</dbReference>
<dbReference type="Pfam" id="PF00270">
    <property type="entry name" value="DEAD"/>
    <property type="match status" value="1"/>
</dbReference>
<evidence type="ECO:0000259" key="10">
    <source>
        <dbReference type="PROSITE" id="PS51192"/>
    </source>
</evidence>
<dbReference type="InterPro" id="IPR014001">
    <property type="entry name" value="Helicase_ATP-bd"/>
</dbReference>
<keyword evidence="3" id="KW-0378">Hydrolase</keyword>
<dbReference type="Proteomes" id="UP000734854">
    <property type="component" value="Unassembled WGS sequence"/>
</dbReference>
<dbReference type="Gene3D" id="3.40.50.300">
    <property type="entry name" value="P-loop containing nucleotide triphosphate hydrolases"/>
    <property type="match status" value="2"/>
</dbReference>
<dbReference type="InterPro" id="IPR011545">
    <property type="entry name" value="DEAD/DEAH_box_helicase_dom"/>
</dbReference>
<feature type="compositionally biased region" description="Gly residues" evidence="7">
    <location>
        <begin position="206"/>
        <end position="221"/>
    </location>
</feature>
<evidence type="ECO:0000256" key="2">
    <source>
        <dbReference type="ARBA" id="ARBA00022741"/>
    </source>
</evidence>
<evidence type="ECO:0000259" key="11">
    <source>
        <dbReference type="PROSITE" id="PS51194"/>
    </source>
</evidence>
<dbReference type="SUPFAM" id="SSF52540">
    <property type="entry name" value="P-loop containing nucleoside triphosphate hydrolases"/>
    <property type="match status" value="2"/>
</dbReference>
<evidence type="ECO:0000256" key="6">
    <source>
        <dbReference type="ARBA" id="ARBA00022884"/>
    </source>
</evidence>
<keyword evidence="5" id="KW-0067">ATP-binding</keyword>
<dbReference type="SMART" id="SM00664">
    <property type="entry name" value="DoH"/>
    <property type="match status" value="1"/>
</dbReference>
<dbReference type="GO" id="GO:0003724">
    <property type="term" value="F:RNA helicase activity"/>
    <property type="evidence" value="ECO:0007669"/>
    <property type="project" value="UniProtKB-EC"/>
</dbReference>
<dbReference type="InterPro" id="IPR001650">
    <property type="entry name" value="Helicase_C-like"/>
</dbReference>
<dbReference type="InterPro" id="IPR000629">
    <property type="entry name" value="RNA-helicase_DEAD-box_CS"/>
</dbReference>
<evidence type="ECO:0000256" key="5">
    <source>
        <dbReference type="ARBA" id="ARBA00022840"/>
    </source>
</evidence>
<dbReference type="PROSITE" id="PS51192">
    <property type="entry name" value="HELICASE_ATP_BIND_1"/>
    <property type="match status" value="1"/>
</dbReference>
<feature type="domain" description="DOMON" evidence="9">
    <location>
        <begin position="66"/>
        <end position="178"/>
    </location>
</feature>
<evidence type="ECO:0000313" key="12">
    <source>
        <dbReference type="EMBL" id="KAG6528743.1"/>
    </source>
</evidence>
<reference evidence="12 13" key="1">
    <citation type="submission" date="2020-08" db="EMBL/GenBank/DDBJ databases">
        <title>Plant Genome Project.</title>
        <authorList>
            <person name="Zhang R.-G."/>
        </authorList>
    </citation>
    <scope>NUCLEOTIDE SEQUENCE [LARGE SCALE GENOMIC DNA]</scope>
    <source>
        <tissue evidence="12">Rhizome</tissue>
    </source>
</reference>
<name>A0A8J5HQF3_ZINOF</name>
<feature type="signal peptide" evidence="8">
    <location>
        <begin position="1"/>
        <end position="26"/>
    </location>
</feature>
<evidence type="ECO:0000256" key="7">
    <source>
        <dbReference type="SAM" id="MobiDB-lite"/>
    </source>
</evidence>